<evidence type="ECO:0000313" key="2">
    <source>
        <dbReference type="EMBL" id="CAD7000415.1"/>
    </source>
</evidence>
<reference evidence="2" key="1">
    <citation type="submission" date="2020-11" db="EMBL/GenBank/DDBJ databases">
        <authorList>
            <person name="Whitehead M."/>
        </authorList>
    </citation>
    <scope>NUCLEOTIDE SEQUENCE</scope>
    <source>
        <strain evidence="2">EGII</strain>
    </source>
</reference>
<sequence length="104" mass="11518">MKKSSKSGSKLYPNQQKTNNRTQYHAKVNVIAHNLQQLHERIAGSPSHMRTYSCITCIIMRYSADDNDDEVCCAFVATTTLNSHDVTLIKHIPDGQNVPGSSVG</sequence>
<dbReference type="AlphaFoldDB" id="A0A811UR84"/>
<proteinExistence type="predicted"/>
<accession>A0A811UR84</accession>
<dbReference type="EMBL" id="CAJHJT010000012">
    <property type="protein sequence ID" value="CAD7000415.1"/>
    <property type="molecule type" value="Genomic_DNA"/>
</dbReference>
<feature type="region of interest" description="Disordered" evidence="1">
    <location>
        <begin position="1"/>
        <end position="24"/>
    </location>
</feature>
<comment type="caution">
    <text evidence="2">The sequence shown here is derived from an EMBL/GenBank/DDBJ whole genome shotgun (WGS) entry which is preliminary data.</text>
</comment>
<keyword evidence="3" id="KW-1185">Reference proteome</keyword>
<evidence type="ECO:0000313" key="3">
    <source>
        <dbReference type="Proteomes" id="UP000606786"/>
    </source>
</evidence>
<protein>
    <submittedName>
        <fullName evidence="2">(Mediterranean fruit fly) hypothetical protein</fullName>
    </submittedName>
</protein>
<organism evidence="2 3">
    <name type="scientific">Ceratitis capitata</name>
    <name type="common">Mediterranean fruit fly</name>
    <name type="synonym">Tephritis capitata</name>
    <dbReference type="NCBI Taxonomy" id="7213"/>
    <lineage>
        <taxon>Eukaryota</taxon>
        <taxon>Metazoa</taxon>
        <taxon>Ecdysozoa</taxon>
        <taxon>Arthropoda</taxon>
        <taxon>Hexapoda</taxon>
        <taxon>Insecta</taxon>
        <taxon>Pterygota</taxon>
        <taxon>Neoptera</taxon>
        <taxon>Endopterygota</taxon>
        <taxon>Diptera</taxon>
        <taxon>Brachycera</taxon>
        <taxon>Muscomorpha</taxon>
        <taxon>Tephritoidea</taxon>
        <taxon>Tephritidae</taxon>
        <taxon>Ceratitis</taxon>
        <taxon>Ceratitis</taxon>
    </lineage>
</organism>
<name>A0A811UR84_CERCA</name>
<feature type="compositionally biased region" description="Polar residues" evidence="1">
    <location>
        <begin position="1"/>
        <end position="23"/>
    </location>
</feature>
<gene>
    <name evidence="2" type="ORF">CCAP1982_LOCUS8891</name>
</gene>
<evidence type="ECO:0000256" key="1">
    <source>
        <dbReference type="SAM" id="MobiDB-lite"/>
    </source>
</evidence>
<dbReference type="Proteomes" id="UP000606786">
    <property type="component" value="Unassembled WGS sequence"/>
</dbReference>